<gene>
    <name evidence="6" type="ORF">OKIOD_LOCUS6550</name>
</gene>
<keyword evidence="7" id="KW-1185">Reference proteome</keyword>
<evidence type="ECO:0000256" key="3">
    <source>
        <dbReference type="ARBA" id="ARBA00022553"/>
    </source>
</evidence>
<sequence length="160" mass="18105">MSRNNPPDIIAAQAKLLEVAQRQTNEEIQKKLEMLGKQVAAAQAAANYRAMAETKPTYKERMKALSNPPPSYRQSKQQSNAPYSRPAQKQPRTAKMIDQPRMTEKFEDLVGVIDELGKDVRPTYAGSKSAQERLKRGLQHARQLVRECQLEGEKIVRQGM</sequence>
<dbReference type="Proteomes" id="UP001158576">
    <property type="component" value="Chromosome XSR"/>
</dbReference>
<protein>
    <submittedName>
        <fullName evidence="6">Oidioi.mRNA.OKI2018_I69.XSR.g14992.t1.cds</fullName>
    </submittedName>
</protein>
<evidence type="ECO:0000256" key="5">
    <source>
        <dbReference type="SAM" id="MobiDB-lite"/>
    </source>
</evidence>
<dbReference type="Gene3D" id="6.10.140.1300">
    <property type="match status" value="1"/>
</dbReference>
<proteinExistence type="inferred from homology"/>
<organism evidence="6 7">
    <name type="scientific">Oikopleura dioica</name>
    <name type="common">Tunicate</name>
    <dbReference type="NCBI Taxonomy" id="34765"/>
    <lineage>
        <taxon>Eukaryota</taxon>
        <taxon>Metazoa</taxon>
        <taxon>Chordata</taxon>
        <taxon>Tunicata</taxon>
        <taxon>Appendicularia</taxon>
        <taxon>Copelata</taxon>
        <taxon>Oikopleuridae</taxon>
        <taxon>Oikopleura</taxon>
    </lineage>
</organism>
<dbReference type="InterPro" id="IPR017266">
    <property type="entry name" value="DOC_1/2"/>
</dbReference>
<evidence type="ECO:0000256" key="4">
    <source>
        <dbReference type="ARBA" id="ARBA00023242"/>
    </source>
</evidence>
<dbReference type="EMBL" id="OU015569">
    <property type="protein sequence ID" value="CAG5097240.1"/>
    <property type="molecule type" value="Genomic_DNA"/>
</dbReference>
<comment type="subcellular location">
    <subcellularLocation>
        <location evidence="1">Nucleus</location>
    </subcellularLocation>
</comment>
<name>A0ABN7SFH6_OIKDI</name>
<keyword evidence="4" id="KW-0539">Nucleus</keyword>
<dbReference type="PANTHER" id="PTHR22607">
    <property type="entry name" value="DELETED IN ORAL CANCER 1/CDK2-ASSOCIATED PROTEIN 1"/>
    <property type="match status" value="1"/>
</dbReference>
<comment type="similarity">
    <text evidence="2">Belongs to the CDK2AP family.</text>
</comment>
<feature type="compositionally biased region" description="Polar residues" evidence="5">
    <location>
        <begin position="72"/>
        <end position="82"/>
    </location>
</feature>
<evidence type="ECO:0000313" key="7">
    <source>
        <dbReference type="Proteomes" id="UP001158576"/>
    </source>
</evidence>
<feature type="region of interest" description="Disordered" evidence="5">
    <location>
        <begin position="56"/>
        <end position="98"/>
    </location>
</feature>
<dbReference type="Pfam" id="PF09806">
    <property type="entry name" value="CDK2AP"/>
    <property type="match status" value="1"/>
</dbReference>
<reference evidence="6 7" key="1">
    <citation type="submission" date="2021-04" db="EMBL/GenBank/DDBJ databases">
        <authorList>
            <person name="Bliznina A."/>
        </authorList>
    </citation>
    <scope>NUCLEOTIDE SEQUENCE [LARGE SCALE GENOMIC DNA]</scope>
</reference>
<accession>A0ABN7SFH6</accession>
<evidence type="ECO:0000313" key="6">
    <source>
        <dbReference type="EMBL" id="CAG5097240.1"/>
    </source>
</evidence>
<evidence type="ECO:0000256" key="1">
    <source>
        <dbReference type="ARBA" id="ARBA00004123"/>
    </source>
</evidence>
<keyword evidence="3" id="KW-0597">Phosphoprotein</keyword>
<dbReference type="PANTHER" id="PTHR22607:SF3">
    <property type="entry name" value="CDK2-ASSOCIATED PROTEIN 1, ISOFORM B"/>
    <property type="match status" value="1"/>
</dbReference>
<evidence type="ECO:0000256" key="2">
    <source>
        <dbReference type="ARBA" id="ARBA00008485"/>
    </source>
</evidence>